<organism evidence="1 2">
    <name type="scientific">Marinobacterium rhizophilum</name>
    <dbReference type="NCBI Taxonomy" id="420402"/>
    <lineage>
        <taxon>Bacteria</taxon>
        <taxon>Pseudomonadati</taxon>
        <taxon>Pseudomonadota</taxon>
        <taxon>Gammaproteobacteria</taxon>
        <taxon>Oceanospirillales</taxon>
        <taxon>Oceanospirillaceae</taxon>
        <taxon>Marinobacterium</taxon>
    </lineage>
</organism>
<keyword evidence="2" id="KW-1185">Reference proteome</keyword>
<name>A0ABY5HNG6_9GAMM</name>
<dbReference type="RefSeq" id="WP_255856144.1">
    <property type="nucleotide sequence ID" value="NZ_CP073347.1"/>
</dbReference>
<dbReference type="InterPro" id="IPR021936">
    <property type="entry name" value="DUF3549"/>
</dbReference>
<gene>
    <name evidence="1" type="ORF">KDW95_10070</name>
</gene>
<protein>
    <submittedName>
        <fullName evidence="1">DUF3549 family protein</fullName>
    </submittedName>
</protein>
<dbReference type="Proteomes" id="UP001058461">
    <property type="component" value="Chromosome"/>
</dbReference>
<sequence length="347" mass="38515">MDPIQSLLDLIQQTGARCRLFDMGRRVSKLSSDTFGRVEQGQVAYPQPYLHHAWIGLLLWHPKEAERNAVWFLKLPLDEQGLLIQAVRDDLLQRLLKNISGLLDGGPDALKDNPFSFKPDGEKMAVFHAHANQALGLPASLHYEYAQQYFAGQIGYEHWPNLGLQGIADLVVRLDQGSNEALLINALPQLPDEPLKALCRALEHVEPGHRLLQALQPRLEQSLAHRGDDRGILAALVRAISNSRSDSLRQACLTQVLASERSRETEVLVALATRCCESLKNPALLQAFLERLAAGEPGQNGFSRILADLMFMPTLRRPIMQAFRNPERSETLSAAIGAMFGSGFSSH</sequence>
<dbReference type="Pfam" id="PF12069">
    <property type="entry name" value="DUF3549"/>
    <property type="match status" value="1"/>
</dbReference>
<reference evidence="1" key="1">
    <citation type="submission" date="2021-04" db="EMBL/GenBank/DDBJ databases">
        <title>Oceanospirillales bacteria with DddD are important DMSP degraders in coastal seawater.</title>
        <authorList>
            <person name="Liu J."/>
        </authorList>
    </citation>
    <scope>NUCLEOTIDE SEQUENCE</scope>
    <source>
        <strain evidence="1">D13-1</strain>
    </source>
</reference>
<accession>A0ABY5HNG6</accession>
<proteinExistence type="predicted"/>
<evidence type="ECO:0000313" key="1">
    <source>
        <dbReference type="EMBL" id="UTW13950.1"/>
    </source>
</evidence>
<evidence type="ECO:0000313" key="2">
    <source>
        <dbReference type="Proteomes" id="UP001058461"/>
    </source>
</evidence>
<dbReference type="EMBL" id="CP073347">
    <property type="protein sequence ID" value="UTW13950.1"/>
    <property type="molecule type" value="Genomic_DNA"/>
</dbReference>